<organism evidence="2 3">
    <name type="scientific">Liparis tanakae</name>
    <name type="common">Tanaka's snailfish</name>
    <dbReference type="NCBI Taxonomy" id="230148"/>
    <lineage>
        <taxon>Eukaryota</taxon>
        <taxon>Metazoa</taxon>
        <taxon>Chordata</taxon>
        <taxon>Craniata</taxon>
        <taxon>Vertebrata</taxon>
        <taxon>Euteleostomi</taxon>
        <taxon>Actinopterygii</taxon>
        <taxon>Neopterygii</taxon>
        <taxon>Teleostei</taxon>
        <taxon>Neoteleostei</taxon>
        <taxon>Acanthomorphata</taxon>
        <taxon>Eupercaria</taxon>
        <taxon>Perciformes</taxon>
        <taxon>Cottioidei</taxon>
        <taxon>Cottales</taxon>
        <taxon>Liparidae</taxon>
        <taxon>Liparis</taxon>
    </lineage>
</organism>
<keyword evidence="1" id="KW-1133">Transmembrane helix</keyword>
<name>A0A4Z2J2A6_9TELE</name>
<keyword evidence="3" id="KW-1185">Reference proteome</keyword>
<comment type="caution">
    <text evidence="2">The sequence shown here is derived from an EMBL/GenBank/DDBJ whole genome shotgun (WGS) entry which is preliminary data.</text>
</comment>
<accession>A0A4Z2J2A6</accession>
<evidence type="ECO:0000313" key="2">
    <source>
        <dbReference type="EMBL" id="TNN84306.1"/>
    </source>
</evidence>
<keyword evidence="1" id="KW-0472">Membrane</keyword>
<protein>
    <submittedName>
        <fullName evidence="2">Uncharacterized protein</fullName>
    </submittedName>
</protein>
<reference evidence="2 3" key="1">
    <citation type="submission" date="2019-03" db="EMBL/GenBank/DDBJ databases">
        <title>First draft genome of Liparis tanakae, snailfish: a comprehensive survey of snailfish specific genes.</title>
        <authorList>
            <person name="Kim W."/>
            <person name="Song I."/>
            <person name="Jeong J.-H."/>
            <person name="Kim D."/>
            <person name="Kim S."/>
            <person name="Ryu S."/>
            <person name="Song J.Y."/>
            <person name="Lee S.K."/>
        </authorList>
    </citation>
    <scope>NUCLEOTIDE SEQUENCE [LARGE SCALE GENOMIC DNA]</scope>
    <source>
        <tissue evidence="2">Muscle</tissue>
    </source>
</reference>
<dbReference type="AlphaFoldDB" id="A0A4Z2J2A6"/>
<keyword evidence="1" id="KW-0812">Transmembrane</keyword>
<feature type="transmembrane region" description="Helical" evidence="1">
    <location>
        <begin position="57"/>
        <end position="80"/>
    </location>
</feature>
<dbReference type="Proteomes" id="UP000314294">
    <property type="component" value="Unassembled WGS sequence"/>
</dbReference>
<dbReference type="EMBL" id="SRLO01000027">
    <property type="protein sequence ID" value="TNN84306.1"/>
    <property type="molecule type" value="Genomic_DNA"/>
</dbReference>
<sequence>MVLAMRPTRILLLHADSVLMEIAFSTVTAERALCVGTDLIQTVTGQHPLAPSHNTTYASPVTFITTVIIIIIIIIIIIFAGQDEYNSAAPAVQLQQLGVQPWQRPQSALLLPAPLVHTHAEALVTELGPESAH</sequence>
<evidence type="ECO:0000256" key="1">
    <source>
        <dbReference type="SAM" id="Phobius"/>
    </source>
</evidence>
<proteinExistence type="predicted"/>
<gene>
    <name evidence="2" type="ORF">EYF80_005299</name>
</gene>
<evidence type="ECO:0000313" key="3">
    <source>
        <dbReference type="Proteomes" id="UP000314294"/>
    </source>
</evidence>